<protein>
    <recommendedName>
        <fullName evidence="3">Replication protein</fullName>
    </recommendedName>
</protein>
<keyword evidence="2" id="KW-1185">Reference proteome</keyword>
<evidence type="ECO:0000313" key="2">
    <source>
        <dbReference type="Proteomes" id="UP000602647"/>
    </source>
</evidence>
<sequence>MKRYILLEDTFLEQLREARKEPSNLLNAVSYYGRKKDKEHADRCFGLIFDIDDVDDVTLNRFLYGCQDEHRVYPTPNFLVVSRSGRGVHLYYIFDEPVRLYPKIKVQLKSLKYGMTKWLWNQYTSNNEKVQYQSYDQSFMIAGTKENMTVWCLRDECYKLEELFSMAQMEFNKEELWIESQYTLEEAKKKFPQWYEKVIVNGEHEKGHWKCKRDLYDWWIRKMLHPVDGATYGHRYWCIMMLVIYAVKCGIPYEEVKKQAYELVSELNSRKPDQPFTVDDVNSALECYDVQFATFPIDDISRLSGISIEKNKRNGLKQKQHLYLARRRKEDMKAIDLPMKAPEGRPTQEQTVREWRRFHPNGKKADCIRETGLSKPTVYKWWI</sequence>
<dbReference type="Proteomes" id="UP000602647">
    <property type="component" value="Unassembled WGS sequence"/>
</dbReference>
<organism evidence="1 2">
    <name type="scientific">Zhenpiania hominis</name>
    <dbReference type="NCBI Taxonomy" id="2763644"/>
    <lineage>
        <taxon>Bacteria</taxon>
        <taxon>Bacillati</taxon>
        <taxon>Bacillota</taxon>
        <taxon>Clostridia</taxon>
        <taxon>Peptostreptococcales</taxon>
        <taxon>Anaerovoracaceae</taxon>
        <taxon>Zhenpiania</taxon>
    </lineage>
</organism>
<evidence type="ECO:0000313" key="1">
    <source>
        <dbReference type="EMBL" id="MBC6681349.1"/>
    </source>
</evidence>
<evidence type="ECO:0008006" key="3">
    <source>
        <dbReference type="Google" id="ProtNLM"/>
    </source>
</evidence>
<proteinExistence type="predicted"/>
<dbReference type="EMBL" id="JACRYT010000035">
    <property type="protein sequence ID" value="MBC6681349.1"/>
    <property type="molecule type" value="Genomic_DNA"/>
</dbReference>
<name>A0A923NQQ7_9FIRM</name>
<reference evidence="1" key="1">
    <citation type="submission" date="2020-08" db="EMBL/GenBank/DDBJ databases">
        <title>Genome public.</title>
        <authorList>
            <person name="Liu C."/>
            <person name="Sun Q."/>
        </authorList>
    </citation>
    <scope>NUCLEOTIDE SEQUENCE</scope>
    <source>
        <strain evidence="1">BX12</strain>
    </source>
</reference>
<accession>A0A923NQQ7</accession>
<gene>
    <name evidence="1" type="ORF">H9L42_16180</name>
</gene>
<comment type="caution">
    <text evidence="1">The sequence shown here is derived from an EMBL/GenBank/DDBJ whole genome shotgun (WGS) entry which is preliminary data.</text>
</comment>
<dbReference type="AlphaFoldDB" id="A0A923NQQ7"/>
<dbReference type="RefSeq" id="WP_187304444.1">
    <property type="nucleotide sequence ID" value="NZ_JACRYT010000035.1"/>
</dbReference>